<gene>
    <name evidence="3" type="ORF">BJ976_001593</name>
</gene>
<keyword evidence="4" id="KW-1185">Reference proteome</keyword>
<accession>A0A4Y8X4V0</accession>
<evidence type="ECO:0000256" key="1">
    <source>
        <dbReference type="SAM" id="MobiDB-lite"/>
    </source>
</evidence>
<evidence type="ECO:0000313" key="3">
    <source>
        <dbReference type="EMBL" id="MBB4883242.1"/>
    </source>
</evidence>
<feature type="region of interest" description="Disordered" evidence="1">
    <location>
        <begin position="59"/>
        <end position="87"/>
    </location>
</feature>
<feature type="region of interest" description="Disordered" evidence="1">
    <location>
        <begin position="142"/>
        <end position="167"/>
    </location>
</feature>
<evidence type="ECO:0000313" key="4">
    <source>
        <dbReference type="Proteomes" id="UP000560081"/>
    </source>
</evidence>
<dbReference type="OrthoDB" id="4861362at2"/>
<sequence length="215" mass="22701">MNETRHCAGRRAVVHGLAWTAPAVAFAAAAPAMAISPACLRSVTVDWSTARYTRTSATADTAGGAANPLVLHQSPRSDSDKRDTRTNANKTVTTFTFSRPVSGLAFTITDIDSKTADFVDAVGIQSATVFTATRANTTTAGVSGTGTLTDPLRAAGRNTDVQESESRGNATIRFTGDVTSFNLHYWNQAATASTTIDGDQRIFLSAFQLTYSICP</sequence>
<proteinExistence type="predicted"/>
<name>A0A4Y8X4V0_9MICC</name>
<dbReference type="PROSITE" id="PS51318">
    <property type="entry name" value="TAT"/>
    <property type="match status" value="1"/>
</dbReference>
<dbReference type="RefSeq" id="WP_135029107.1">
    <property type="nucleotide sequence ID" value="NZ_BMLA01000002.1"/>
</dbReference>
<dbReference type="AlphaFoldDB" id="A0A4Y8X4V0"/>
<feature type="signal peptide" evidence="2">
    <location>
        <begin position="1"/>
        <end position="34"/>
    </location>
</feature>
<dbReference type="InterPro" id="IPR006311">
    <property type="entry name" value="TAT_signal"/>
</dbReference>
<protein>
    <submittedName>
        <fullName evidence="3">Uncharacterized protein</fullName>
    </submittedName>
</protein>
<keyword evidence="2" id="KW-0732">Signal</keyword>
<organism evidence="3 4">
    <name type="scientific">Micrococcus flavus</name>
    <dbReference type="NCBI Taxonomy" id="384602"/>
    <lineage>
        <taxon>Bacteria</taxon>
        <taxon>Bacillati</taxon>
        <taxon>Actinomycetota</taxon>
        <taxon>Actinomycetes</taxon>
        <taxon>Micrococcales</taxon>
        <taxon>Micrococcaceae</taxon>
        <taxon>Micrococcus</taxon>
    </lineage>
</organism>
<dbReference type="EMBL" id="JACHMC010000001">
    <property type="protein sequence ID" value="MBB4883242.1"/>
    <property type="molecule type" value="Genomic_DNA"/>
</dbReference>
<evidence type="ECO:0000256" key="2">
    <source>
        <dbReference type="SAM" id="SignalP"/>
    </source>
</evidence>
<feature type="compositionally biased region" description="Basic and acidic residues" evidence="1">
    <location>
        <begin position="75"/>
        <end position="85"/>
    </location>
</feature>
<reference evidence="3 4" key="1">
    <citation type="submission" date="2020-08" db="EMBL/GenBank/DDBJ databases">
        <title>Sequencing the genomes of 1000 actinobacteria strains.</title>
        <authorList>
            <person name="Klenk H.-P."/>
        </authorList>
    </citation>
    <scope>NUCLEOTIDE SEQUENCE [LARGE SCALE GENOMIC DNA]</scope>
    <source>
        <strain evidence="3 4">DSM 19079</strain>
    </source>
</reference>
<dbReference type="Proteomes" id="UP000560081">
    <property type="component" value="Unassembled WGS sequence"/>
</dbReference>
<feature type="chain" id="PRO_5039069770" evidence="2">
    <location>
        <begin position="35"/>
        <end position="215"/>
    </location>
</feature>
<comment type="caution">
    <text evidence="3">The sequence shown here is derived from an EMBL/GenBank/DDBJ whole genome shotgun (WGS) entry which is preliminary data.</text>
</comment>